<evidence type="ECO:0000256" key="1">
    <source>
        <dbReference type="SAM" id="MobiDB-lite"/>
    </source>
</evidence>
<evidence type="ECO:0000313" key="3">
    <source>
        <dbReference type="EMBL" id="RWS21250.1"/>
    </source>
</evidence>
<accession>A0A443S158</accession>
<feature type="region of interest" description="Disordered" evidence="1">
    <location>
        <begin position="1"/>
        <end position="30"/>
    </location>
</feature>
<name>A0A443S158_9ACAR</name>
<comment type="caution">
    <text evidence="3">The sequence shown here is derived from an EMBL/GenBank/DDBJ whole genome shotgun (WGS) entry which is preliminary data.</text>
</comment>
<proteinExistence type="predicted"/>
<keyword evidence="4" id="KW-1185">Reference proteome</keyword>
<dbReference type="AlphaFoldDB" id="A0A443S158"/>
<dbReference type="Gene3D" id="3.80.10.10">
    <property type="entry name" value="Ribonuclease Inhibitor"/>
    <property type="match status" value="1"/>
</dbReference>
<reference evidence="3 4" key="1">
    <citation type="journal article" date="2018" name="Gigascience">
        <title>Genomes of trombidid mites reveal novel predicted allergens and laterally-transferred genes associated with secondary metabolism.</title>
        <authorList>
            <person name="Dong X."/>
            <person name="Chaisiri K."/>
            <person name="Xia D."/>
            <person name="Armstrong S.D."/>
            <person name="Fang Y."/>
            <person name="Donnelly M.J."/>
            <person name="Kadowaki T."/>
            <person name="McGarry J.W."/>
            <person name="Darby A.C."/>
            <person name="Makepeace B.L."/>
        </authorList>
    </citation>
    <scope>NUCLEOTIDE SEQUENCE [LARGE SCALE GENOMIC DNA]</scope>
    <source>
        <strain evidence="3">UoL-UT</strain>
    </source>
</reference>
<dbReference type="VEuPathDB" id="VectorBase:LDEU010790"/>
<dbReference type="Proteomes" id="UP000288716">
    <property type="component" value="Unassembled WGS sequence"/>
</dbReference>
<gene>
    <name evidence="3" type="ORF">B4U80_11901</name>
</gene>
<dbReference type="SUPFAM" id="SSF81383">
    <property type="entry name" value="F-box domain"/>
    <property type="match status" value="1"/>
</dbReference>
<dbReference type="InterPro" id="IPR001810">
    <property type="entry name" value="F-box_dom"/>
</dbReference>
<evidence type="ECO:0000313" key="4">
    <source>
        <dbReference type="Proteomes" id="UP000288716"/>
    </source>
</evidence>
<organism evidence="3 4">
    <name type="scientific">Leptotrombidium deliense</name>
    <dbReference type="NCBI Taxonomy" id="299467"/>
    <lineage>
        <taxon>Eukaryota</taxon>
        <taxon>Metazoa</taxon>
        <taxon>Ecdysozoa</taxon>
        <taxon>Arthropoda</taxon>
        <taxon>Chelicerata</taxon>
        <taxon>Arachnida</taxon>
        <taxon>Acari</taxon>
        <taxon>Acariformes</taxon>
        <taxon>Trombidiformes</taxon>
        <taxon>Prostigmata</taxon>
        <taxon>Anystina</taxon>
        <taxon>Parasitengona</taxon>
        <taxon>Trombiculoidea</taxon>
        <taxon>Trombiculidae</taxon>
        <taxon>Leptotrombidium</taxon>
    </lineage>
</organism>
<dbReference type="EMBL" id="NCKV01013060">
    <property type="protein sequence ID" value="RWS21250.1"/>
    <property type="molecule type" value="Genomic_DNA"/>
</dbReference>
<dbReference type="InterPro" id="IPR032675">
    <property type="entry name" value="LRR_dom_sf"/>
</dbReference>
<dbReference type="Gene3D" id="1.20.1280.50">
    <property type="match status" value="1"/>
</dbReference>
<sequence length="460" mass="53289">MKRSISNKPKLTDSKSYQNYGKTHRNDYGRNKLYSHNKYNTIKQQKSHTDAKVTGALFERLPIEMKTAIFEHLSINDLMNARLVSKKWKSTADSVLQFKKSELVFNGNVCFKQIQAMMNMYSKSPKVVIKNLKMKRKSRKDVNFEEFINECLQQLPKLQTFEVNDCLKNRNQILSITVLLTLKDLTLKNVNISDSDASVLFQELLNLTTIDLDVVPINGDCFANIGLKMRSIRWWNKDAILNPKLTFSSNAVNLLEFSYTNERLFTEDSQILLETISHEMHSLQKLELWTTDAIDDISRLRLHSLESLEITAFEIRGIDMTVKLSCVQHLLFSISDIHEKSLISFLLKFPNLTSLVLDFTFFNSKASSIPMTNAMLEYILALNLKSFGFIDMLYNSNQYVDSRENNILIALLRKLEHTQKIKVHLKSKYGTDDMLQLTKDEIEDWAVRRKSLQSLSLKIE</sequence>
<dbReference type="PROSITE" id="PS50181">
    <property type="entry name" value="FBOX"/>
    <property type="match status" value="1"/>
</dbReference>
<dbReference type="SMART" id="SM00256">
    <property type="entry name" value="FBOX"/>
    <property type="match status" value="1"/>
</dbReference>
<evidence type="ECO:0000259" key="2">
    <source>
        <dbReference type="PROSITE" id="PS50181"/>
    </source>
</evidence>
<feature type="compositionally biased region" description="Polar residues" evidence="1">
    <location>
        <begin position="1"/>
        <end position="21"/>
    </location>
</feature>
<dbReference type="SUPFAM" id="SSF52047">
    <property type="entry name" value="RNI-like"/>
    <property type="match status" value="1"/>
</dbReference>
<dbReference type="InterPro" id="IPR036047">
    <property type="entry name" value="F-box-like_dom_sf"/>
</dbReference>
<dbReference type="Pfam" id="PF00646">
    <property type="entry name" value="F-box"/>
    <property type="match status" value="1"/>
</dbReference>
<dbReference type="CDD" id="cd09917">
    <property type="entry name" value="F-box_SF"/>
    <property type="match status" value="1"/>
</dbReference>
<feature type="domain" description="F-box" evidence="2">
    <location>
        <begin position="55"/>
        <end position="101"/>
    </location>
</feature>
<protein>
    <recommendedName>
        <fullName evidence="2">F-box domain-containing protein</fullName>
    </recommendedName>
</protein>